<feature type="transmembrane region" description="Helical" evidence="1">
    <location>
        <begin position="61"/>
        <end position="79"/>
    </location>
</feature>
<evidence type="ECO:0000313" key="3">
    <source>
        <dbReference type="Proteomes" id="UP000319700"/>
    </source>
</evidence>
<feature type="transmembrane region" description="Helical" evidence="1">
    <location>
        <begin position="7"/>
        <end position="27"/>
    </location>
</feature>
<evidence type="ECO:0000256" key="1">
    <source>
        <dbReference type="SAM" id="Phobius"/>
    </source>
</evidence>
<reference evidence="2 3" key="1">
    <citation type="journal article" date="2019" name="Environ. Microbiol.">
        <title>Species interactions and distinct microbial communities in high Arctic permafrost affected cryosols are associated with the CH4 and CO2 gas fluxes.</title>
        <authorList>
            <person name="Altshuler I."/>
            <person name="Hamel J."/>
            <person name="Turney S."/>
            <person name="Magnuson E."/>
            <person name="Levesque R."/>
            <person name="Greer C."/>
            <person name="Whyte L.G."/>
        </authorList>
    </citation>
    <scope>NUCLEOTIDE SEQUENCE [LARGE SCALE GENOMIC DNA]</scope>
    <source>
        <strain evidence="2 3">42</strain>
    </source>
</reference>
<name>A0A502EZE5_9FLAO</name>
<evidence type="ECO:0000313" key="2">
    <source>
        <dbReference type="EMBL" id="TPG41541.1"/>
    </source>
</evidence>
<accession>A0A502EZE5</accession>
<proteinExistence type="predicted"/>
<keyword evidence="1" id="KW-0472">Membrane</keyword>
<dbReference type="EMBL" id="RCZH01000005">
    <property type="protein sequence ID" value="TPG41541.1"/>
    <property type="molecule type" value="Genomic_DNA"/>
</dbReference>
<dbReference type="Proteomes" id="UP000319700">
    <property type="component" value="Unassembled WGS sequence"/>
</dbReference>
<feature type="transmembrane region" description="Helical" evidence="1">
    <location>
        <begin position="99"/>
        <end position="116"/>
    </location>
</feature>
<comment type="caution">
    <text evidence="2">The sequence shown here is derived from an EMBL/GenBank/DDBJ whole genome shotgun (WGS) entry which is preliminary data.</text>
</comment>
<dbReference type="AlphaFoldDB" id="A0A502EZE5"/>
<sequence length="119" mass="13752">MKLQNRFFSYIILLVVYYFSTVLLMTTDSSLKINHLFITLGFGFTIINLAYSFLILKWTPLFNILYSIIIAAVSLVLALKFGDLHLFSNYDPYDIETSVIANAVFSVIFWEVAYQTKKI</sequence>
<protein>
    <submittedName>
        <fullName evidence="2">Uncharacterized protein</fullName>
    </submittedName>
</protein>
<feature type="transmembrane region" description="Helical" evidence="1">
    <location>
        <begin position="33"/>
        <end position="54"/>
    </location>
</feature>
<keyword evidence="1" id="KW-0812">Transmembrane</keyword>
<dbReference type="OrthoDB" id="1364739at2"/>
<dbReference type="RefSeq" id="WP_140505889.1">
    <property type="nucleotide sequence ID" value="NZ_RCZH01000005.1"/>
</dbReference>
<keyword evidence="1" id="KW-1133">Transmembrane helix</keyword>
<gene>
    <name evidence="2" type="ORF">EAH81_08630</name>
</gene>
<keyword evidence="3" id="KW-1185">Reference proteome</keyword>
<organism evidence="2 3">
    <name type="scientific">Flavobacterium pectinovorum</name>
    <dbReference type="NCBI Taxonomy" id="29533"/>
    <lineage>
        <taxon>Bacteria</taxon>
        <taxon>Pseudomonadati</taxon>
        <taxon>Bacteroidota</taxon>
        <taxon>Flavobacteriia</taxon>
        <taxon>Flavobacteriales</taxon>
        <taxon>Flavobacteriaceae</taxon>
        <taxon>Flavobacterium</taxon>
    </lineage>
</organism>